<dbReference type="STRING" id="1122124.GCA_000423165_01303"/>
<dbReference type="RefSeq" id="WP_026862249.1">
    <property type="nucleotide sequence ID" value="NZ_PIQE01000001.1"/>
</dbReference>
<comment type="caution">
    <text evidence="2">The sequence shown here is derived from an EMBL/GenBank/DDBJ whole genome shotgun (WGS) entry which is preliminary data.</text>
</comment>
<dbReference type="AlphaFoldDB" id="A0A432Z7K6"/>
<evidence type="ECO:0000313" key="3">
    <source>
        <dbReference type="Proteomes" id="UP000287022"/>
    </source>
</evidence>
<sequence>MKLSHFDRFWLAEHQRQRDVAQVHPTDLDQPLNAEHSLEQQVLQRAERCAIQRNELTYVQRWHQSRRLLTLVLGVLASLLGIGTTQALLSQAQPISLLFAVGVLVLPNLMMLLLWALFALRRSKPRGITAFGLQLMYWLQRQPEQAALAASWVEHCQRQRLLTPLMAIVTHGFWLVIATFSAATLVLYLSFNDYAFRWATTILEQPQLMQWAQLIGWLPEVLFGVAVPEQGGTTSTADFSAIAGRWLTLCVLTYALLPRMLCLLGAMLVWAYRLTQLGLDLSEPGYYRVSQALQAQQRGAQVVDADAGDAAEQLVFHYARHGEGELIASLDYEADPSWNAAVSYWGVVASYTQKQALLKQLQAQPVAHLTLRVASSLTPDRSSMRYLASLAPYTQALKVVLIDAAGDTYRAQWQQLLQRYEVNYD</sequence>
<dbReference type="Pfam" id="PF11067">
    <property type="entry name" value="DUF2868"/>
    <property type="match status" value="1"/>
</dbReference>
<feature type="transmembrane region" description="Helical" evidence="1">
    <location>
        <begin position="95"/>
        <end position="118"/>
    </location>
</feature>
<proteinExistence type="predicted"/>
<dbReference type="EMBL" id="PIQE01000001">
    <property type="protein sequence ID" value="RUO73876.1"/>
    <property type="molecule type" value="Genomic_DNA"/>
</dbReference>
<name>A0A432Z7K6_9GAMM</name>
<gene>
    <name evidence="2" type="ORF">CWI80_00465</name>
</gene>
<feature type="transmembrane region" description="Helical" evidence="1">
    <location>
        <begin position="68"/>
        <end position="89"/>
    </location>
</feature>
<reference evidence="3" key="1">
    <citation type="journal article" date="2018" name="Front. Microbiol.">
        <title>Genome-Based Analysis Reveals the Taxonomy and Diversity of the Family Idiomarinaceae.</title>
        <authorList>
            <person name="Liu Y."/>
            <person name="Lai Q."/>
            <person name="Shao Z."/>
        </authorList>
    </citation>
    <scope>NUCLEOTIDE SEQUENCE [LARGE SCALE GENOMIC DNA]</scope>
    <source>
        <strain evidence="3">c121</strain>
    </source>
</reference>
<keyword evidence="1" id="KW-0812">Transmembrane</keyword>
<evidence type="ECO:0000256" key="1">
    <source>
        <dbReference type="SAM" id="Phobius"/>
    </source>
</evidence>
<feature type="transmembrane region" description="Helical" evidence="1">
    <location>
        <begin position="165"/>
        <end position="191"/>
    </location>
</feature>
<dbReference type="InterPro" id="IPR021296">
    <property type="entry name" value="DUF2868"/>
</dbReference>
<keyword evidence="3" id="KW-1185">Reference proteome</keyword>
<feature type="transmembrane region" description="Helical" evidence="1">
    <location>
        <begin position="246"/>
        <end position="272"/>
    </location>
</feature>
<keyword evidence="1" id="KW-1133">Transmembrane helix</keyword>
<evidence type="ECO:0000313" key="2">
    <source>
        <dbReference type="EMBL" id="RUO73876.1"/>
    </source>
</evidence>
<dbReference type="Proteomes" id="UP000287022">
    <property type="component" value="Unassembled WGS sequence"/>
</dbReference>
<protein>
    <submittedName>
        <fullName evidence="2">DUF2868 domain-containing protein</fullName>
    </submittedName>
</protein>
<keyword evidence="1" id="KW-0472">Membrane</keyword>
<organism evidence="2 3">
    <name type="scientific">Pseudidiomarina sediminum</name>
    <dbReference type="NCBI Taxonomy" id="431675"/>
    <lineage>
        <taxon>Bacteria</taxon>
        <taxon>Pseudomonadati</taxon>
        <taxon>Pseudomonadota</taxon>
        <taxon>Gammaproteobacteria</taxon>
        <taxon>Alteromonadales</taxon>
        <taxon>Idiomarinaceae</taxon>
        <taxon>Pseudidiomarina</taxon>
    </lineage>
</organism>
<accession>A0A432Z7K6</accession>